<dbReference type="EMBL" id="AP018218">
    <property type="protein sequence ID" value="BAY73133.1"/>
    <property type="molecule type" value="Genomic_DNA"/>
</dbReference>
<dbReference type="GO" id="GO:1901605">
    <property type="term" value="P:alpha-amino acid metabolic process"/>
    <property type="evidence" value="ECO:0007669"/>
    <property type="project" value="UniProtKB-ARBA"/>
</dbReference>
<dbReference type="AlphaFoldDB" id="A0A1Z4KW95"/>
<sequence length="364" mass="39573">MNSFPKTLSSENFSSSQYNNRKRYNLFVSANVTQALGNVPIVQLGNISRVCIESECLLKLESCNPGGSIKEKNAVYLVKRAEEEGLLVPGGTIIESSSGNFGVGLAMVGAVRGYRVIIVVDAKTAPPFRRMLKAYGAELVDVPLHEADESGSMQKARMKRAHELTATIPNAWYPCQHLNPWNTEAHSYYTAREIEAHFAGELDAVVVGVSTAGQIMGIARYLLPRFPKIRIVGVDVVGSVIMGTPAKPYKMTGIGLSFFPPNLDISMLDRAYVIPEDMAYSVCHALASREGLLLGASTGAIVAGGLHLARSLGAGARILMINPDRGDRYLETVYDSDWLDHHGFTLKQGEHLDDAIASLTPLYF</sequence>
<gene>
    <name evidence="4" type="ORF">NIES23_59610</name>
</gene>
<accession>A0A1Z4KW95</accession>
<dbReference type="InterPro" id="IPR036052">
    <property type="entry name" value="TrpB-like_PALP_sf"/>
</dbReference>
<dbReference type="Gene3D" id="3.40.50.1100">
    <property type="match status" value="2"/>
</dbReference>
<keyword evidence="2" id="KW-0663">Pyridoxal phosphate</keyword>
<dbReference type="PANTHER" id="PTHR10314">
    <property type="entry name" value="CYSTATHIONINE BETA-SYNTHASE"/>
    <property type="match status" value="1"/>
</dbReference>
<name>A0A1Z4KW95_ANAVA</name>
<evidence type="ECO:0000259" key="3">
    <source>
        <dbReference type="Pfam" id="PF00291"/>
    </source>
</evidence>
<feature type="domain" description="Tryptophan synthase beta chain-like PALP" evidence="3">
    <location>
        <begin position="32"/>
        <end position="324"/>
    </location>
</feature>
<comment type="cofactor">
    <cofactor evidence="1">
        <name>pyridoxal 5'-phosphate</name>
        <dbReference type="ChEBI" id="CHEBI:597326"/>
    </cofactor>
</comment>
<dbReference type="SUPFAM" id="SSF53686">
    <property type="entry name" value="Tryptophan synthase beta subunit-like PLP-dependent enzymes"/>
    <property type="match status" value="1"/>
</dbReference>
<evidence type="ECO:0000313" key="5">
    <source>
        <dbReference type="Proteomes" id="UP000217507"/>
    </source>
</evidence>
<reference evidence="4 5" key="1">
    <citation type="submission" date="2017-06" db="EMBL/GenBank/DDBJ databases">
        <title>Genome sequencing of cyanobaciteial culture collection at National Institute for Environmental Studies (NIES).</title>
        <authorList>
            <person name="Hirose Y."/>
            <person name="Shimura Y."/>
            <person name="Fujisawa T."/>
            <person name="Nakamura Y."/>
            <person name="Kawachi M."/>
        </authorList>
    </citation>
    <scope>NUCLEOTIDE SEQUENCE [LARGE SCALE GENOMIC DNA]</scope>
    <source>
        <strain evidence="4 5">NIES-23</strain>
        <plasmid evidence="5">Plasmid Plasmid2 dna</plasmid>
    </source>
</reference>
<evidence type="ECO:0000256" key="1">
    <source>
        <dbReference type="ARBA" id="ARBA00001933"/>
    </source>
</evidence>
<protein>
    <submittedName>
        <fullName evidence="4">Cysteine synthase</fullName>
    </submittedName>
</protein>
<keyword evidence="4" id="KW-0614">Plasmid</keyword>
<dbReference type="Pfam" id="PF00291">
    <property type="entry name" value="PALP"/>
    <property type="match status" value="1"/>
</dbReference>
<dbReference type="InterPro" id="IPR001926">
    <property type="entry name" value="TrpB-like_PALP"/>
</dbReference>
<geneLocation type="plasmid" evidence="4">
    <name>plasmid2</name>
</geneLocation>
<dbReference type="InterPro" id="IPR050214">
    <property type="entry name" value="Cys_Synth/Cystath_Beta-Synth"/>
</dbReference>
<proteinExistence type="predicted"/>
<organism evidence="4 5">
    <name type="scientific">Trichormus variabilis NIES-23</name>
    <dbReference type="NCBI Taxonomy" id="1973479"/>
    <lineage>
        <taxon>Bacteria</taxon>
        <taxon>Bacillati</taxon>
        <taxon>Cyanobacteriota</taxon>
        <taxon>Cyanophyceae</taxon>
        <taxon>Nostocales</taxon>
        <taxon>Nostocaceae</taxon>
        <taxon>Trichormus</taxon>
    </lineage>
</organism>
<dbReference type="Proteomes" id="UP000217507">
    <property type="component" value="Plasmid Plasmid2 dna"/>
</dbReference>
<dbReference type="CDD" id="cd01561">
    <property type="entry name" value="CBS_like"/>
    <property type="match status" value="1"/>
</dbReference>
<evidence type="ECO:0000256" key="2">
    <source>
        <dbReference type="ARBA" id="ARBA00022898"/>
    </source>
</evidence>
<evidence type="ECO:0000313" key="4">
    <source>
        <dbReference type="EMBL" id="BAY73133.1"/>
    </source>
</evidence>